<keyword evidence="2" id="KW-0812">Transmembrane</keyword>
<protein>
    <recommendedName>
        <fullName evidence="3">DUF6535 domain-containing protein</fullName>
    </recommendedName>
</protein>
<keyword evidence="2" id="KW-1133">Transmembrane helix</keyword>
<name>V2YLM0_MONRO</name>
<feature type="transmembrane region" description="Helical" evidence="2">
    <location>
        <begin position="147"/>
        <end position="169"/>
    </location>
</feature>
<dbReference type="EMBL" id="AWSO01000275">
    <property type="protein sequence ID" value="ESK92599.1"/>
    <property type="molecule type" value="Genomic_DNA"/>
</dbReference>
<comment type="caution">
    <text evidence="4">The sequence shown here is derived from an EMBL/GenBank/DDBJ whole genome shotgun (WGS) entry which is preliminary data.</text>
</comment>
<feature type="compositionally biased region" description="Polar residues" evidence="1">
    <location>
        <begin position="34"/>
        <end position="44"/>
    </location>
</feature>
<feature type="transmembrane region" description="Helical" evidence="2">
    <location>
        <begin position="203"/>
        <end position="225"/>
    </location>
</feature>
<dbReference type="OrthoDB" id="3219854at2759"/>
<organism evidence="4 5">
    <name type="scientific">Moniliophthora roreri (strain MCA 2997)</name>
    <name type="common">Cocoa frosty pod rot fungus</name>
    <name type="synonym">Crinipellis roreri</name>
    <dbReference type="NCBI Taxonomy" id="1381753"/>
    <lineage>
        <taxon>Eukaryota</taxon>
        <taxon>Fungi</taxon>
        <taxon>Dikarya</taxon>
        <taxon>Basidiomycota</taxon>
        <taxon>Agaricomycotina</taxon>
        <taxon>Agaricomycetes</taxon>
        <taxon>Agaricomycetidae</taxon>
        <taxon>Agaricales</taxon>
        <taxon>Marasmiineae</taxon>
        <taxon>Marasmiaceae</taxon>
        <taxon>Moniliophthora</taxon>
    </lineage>
</organism>
<keyword evidence="5" id="KW-1185">Reference proteome</keyword>
<evidence type="ECO:0000259" key="3">
    <source>
        <dbReference type="Pfam" id="PF20153"/>
    </source>
</evidence>
<proteinExistence type="predicted"/>
<feature type="domain" description="DUF6535" evidence="3">
    <location>
        <begin position="61"/>
        <end position="233"/>
    </location>
</feature>
<dbReference type="Pfam" id="PF20153">
    <property type="entry name" value="DUF6535"/>
    <property type="match status" value="1"/>
</dbReference>
<feature type="region of interest" description="Disordered" evidence="1">
    <location>
        <begin position="632"/>
        <end position="728"/>
    </location>
</feature>
<dbReference type="KEGG" id="mrr:Moror_4398"/>
<evidence type="ECO:0000313" key="4">
    <source>
        <dbReference type="EMBL" id="ESK92599.1"/>
    </source>
</evidence>
<feature type="region of interest" description="Disordered" evidence="1">
    <location>
        <begin position="1"/>
        <end position="52"/>
    </location>
</feature>
<accession>V2YLM0</accession>
<dbReference type="InterPro" id="IPR045338">
    <property type="entry name" value="DUF6535"/>
</dbReference>
<dbReference type="AlphaFoldDB" id="V2YLM0"/>
<dbReference type="Proteomes" id="UP000017559">
    <property type="component" value="Unassembled WGS sequence"/>
</dbReference>
<dbReference type="HOGENOM" id="CLU_018688_4_1_1"/>
<evidence type="ECO:0000313" key="5">
    <source>
        <dbReference type="Proteomes" id="UP000017559"/>
    </source>
</evidence>
<sequence length="728" mass="82174">MSTVEQNSALPVLAAQIPLPPSPPQSVREDESTSRYGTAPSSIDATGMAKKKKGSTVQQSWQKLMAEVEKYDDGTVKNWKEDIDTLLVFAGLFSAVVTAFLIGAYQWLSEDPADTTVVLLTRISMQLNASQTILPEHPQFEPDASSIRINCFWFLSLVFSLTSALFGLLCKQWLREQQRDPPTKTPGEALALRQIRRDSFEKWGVSLFLSVLPILLEIALLLFFVGVLDLLWNRHLIPFAFCFVAVVLSAGLYFVTTFLPVLILLFQKPSWLSYQFICPYKSPQAWAVYQLLVKALHTLQEIPFIGKYGYIWRLEGRLTAYTWKLASDWSSFDLQVIRWSSLVLPGSFNFNVYELRAFQRAFTTFQDSPSMLPHLRNVLGTLPPPVAMSAVLGDWSLTMWGDIQESDVELWFRDQGAFRRSLDWYVGNVPQPTLRDPTLLHSEGIRLLSFHQLLLGIASSTHTPVHEFDLVHHVESHHADLQKLVNLQFIIPFAVIEKLWMHDDPIVQEKSLQLIPFFEEAFSARPGYDEARHDVERLAFISALTKHLNCTSFTSYVATSTRGQEFIRYIHDQIVSRRLYKPYGNWDAVRRQELILAWNQVVQRVTEIGHLSSSYFMPILGFSVEATAQATDAHSINDPNHPPQTEDETDVPQSDHEVIDDSQGSDVPGSMKRGGQANELSINPDYPRASGRSHSAMTGFDQGAVPGSAERGEQNIDEIEGVGADDRV</sequence>
<keyword evidence="2" id="KW-0472">Membrane</keyword>
<evidence type="ECO:0000256" key="2">
    <source>
        <dbReference type="SAM" id="Phobius"/>
    </source>
</evidence>
<feature type="transmembrane region" description="Helical" evidence="2">
    <location>
        <begin position="237"/>
        <end position="266"/>
    </location>
</feature>
<gene>
    <name evidence="4" type="ORF">Moror_4398</name>
</gene>
<feature type="transmembrane region" description="Helical" evidence="2">
    <location>
        <begin position="86"/>
        <end position="108"/>
    </location>
</feature>
<reference evidence="4 5" key="1">
    <citation type="journal article" date="2014" name="BMC Genomics">
        <title>Genome and secretome analysis of the hemibiotrophic fungal pathogen, Moniliophthora roreri, which causes frosty pod rot disease of cacao: mechanisms of the biotrophic and necrotrophic phases.</title>
        <authorList>
            <person name="Meinhardt L.W."/>
            <person name="Costa G.G.L."/>
            <person name="Thomazella D.P.T."/>
            <person name="Teixeira P.J.P.L."/>
            <person name="Carazzolle M.F."/>
            <person name="Schuster S.C."/>
            <person name="Carlson J.E."/>
            <person name="Guiltinan M.J."/>
            <person name="Mieczkowski P."/>
            <person name="Farmer A."/>
            <person name="Ramaraj T."/>
            <person name="Crozier J."/>
            <person name="Davis R.E."/>
            <person name="Shao J."/>
            <person name="Melnick R.L."/>
            <person name="Pereira G.A.G."/>
            <person name="Bailey B.A."/>
        </authorList>
    </citation>
    <scope>NUCLEOTIDE SEQUENCE [LARGE SCALE GENOMIC DNA]</scope>
    <source>
        <strain evidence="4 5">MCA 2997</strain>
    </source>
</reference>
<evidence type="ECO:0000256" key="1">
    <source>
        <dbReference type="SAM" id="MobiDB-lite"/>
    </source>
</evidence>